<reference evidence="8 9" key="1">
    <citation type="journal article" date="2011" name="Proc. Natl. Acad. Sci. U.S.A.">
        <title>Evolutionary erosion of yeast sex chromosomes by mating-type switching accidents.</title>
        <authorList>
            <person name="Gordon J.L."/>
            <person name="Armisen D."/>
            <person name="Proux-Wera E."/>
            <person name="Oheigeartaigh S.S."/>
            <person name="Byrne K.P."/>
            <person name="Wolfe K.H."/>
        </authorList>
    </citation>
    <scope>NUCLEOTIDE SEQUENCE [LARGE SCALE GENOMIC DNA]</scope>
    <source>
        <strain evidence="9">ATCC 34711 / CBS 6284 / DSM 70876 / NBRC 10599 / NRRL Y-10934 / UCD 77-7</strain>
    </source>
</reference>
<feature type="compositionally biased region" description="Low complexity" evidence="6">
    <location>
        <begin position="261"/>
        <end position="281"/>
    </location>
</feature>
<dbReference type="Proteomes" id="UP000002866">
    <property type="component" value="Chromosome 2"/>
</dbReference>
<evidence type="ECO:0000313" key="9">
    <source>
        <dbReference type="Proteomes" id="UP000002866"/>
    </source>
</evidence>
<evidence type="ECO:0000256" key="2">
    <source>
        <dbReference type="ARBA" id="ARBA00023015"/>
    </source>
</evidence>
<dbReference type="InterPro" id="IPR051089">
    <property type="entry name" value="prtT"/>
</dbReference>
<keyword evidence="3" id="KW-0238">DNA-binding</keyword>
<dbReference type="CDD" id="cd00067">
    <property type="entry name" value="GAL4"/>
    <property type="match status" value="1"/>
</dbReference>
<feature type="region of interest" description="Disordered" evidence="6">
    <location>
        <begin position="1"/>
        <end position="56"/>
    </location>
</feature>
<feature type="region of interest" description="Disordered" evidence="6">
    <location>
        <begin position="1234"/>
        <end position="1288"/>
    </location>
</feature>
<sequence length="1435" mass="161726">MSNQPMEGDIGDSNDNDSNSTISATTTSGVDTPGNSSLTSTNTNRNGSLISISNSNSNESNATDIALLKKSLKIDSNIPNTLQLSSNPQLSSGSFNITNSITDSSATDNVTSTDLISNIGISQPFLSPTDTENTEIIIKSEYNTNPNSPLASTTSIDFINNKFNKTPISKSTNISPTKLQNFNSNLNLKKNIDHKKIHIVSNKNNNQTGNTSNLIIVKSQMDQVLSNQLSNNNSNSNSNSSSYNIHNVLVKNENLTMNVQDSGDGNNDLNDSNDNMTTDYENLNDNDNDNENENENDQDQHININKATDTIIMGLASDDIRLIMPTKMETTEKGSFKRSTFACVRCHSLKQKCLPSDFNDIYRKPCKRCLKTNRLCKFDLSKRTRKRKSKKTSSTDLRIKQTNESQCSTPTSPSHSTSIHPNPPQLQMASHLLSLAPNQKQNDPQIQVSTESQSKAQEQARIQLQVQLQQRQLQQQPSIPTGQSYMPSIYSSNTNLSTSVSNNGLPAAMINPTSNSTSQPLTTPIQQILLPQQLNSPKQSQVPQTTAQHNIQYQLQNQIPLQVQIQNQIPNQLPSQQQQIQYQNQNLIESQTSQTSTISMSQNSSNLPGLQQSLPNIWENVKSTSDENLINYNSTDSNNNITPSNNIDQNDNLKNQSNLISNPITKIINLNLQSASSNITTSPNPSVSSDTLVLPTVNRTSISYIPTASNIMPSMNSTISPGTQHSSSLKKQLQSLLAYQKGKVHDISKKLDSMCKQGNEILENTVYSPEILDPISIGIISVKEAEKRFEIYKNDLSVNGNLPFVKLSSTTTIDSLRRENPVFLSVLLWCTSVVMTTEDTTLNTNMKLGGLVMHLLTHQIFRINEKSINLIQSLLTLGLWYNFPEWSNKTRYHIFNYICCCLTKDLGPTNVNRSFAMFSEEDPLKLGRKYKTPLERHENGARLTLLTYISALNISIFLRQSIQYRWSDLTKGAISALINHKYTNDSNIDLYTQEEDRFLILLSKLNHVLEKIHIYLHQMAKAAEDEDDPEFTERHISNLIGNYKSQLDDIRSQLPDDNYRILSFYYSVEAYLYQYTLADYYKKIKFQTEVSIMPNNVLESFIRCCKCCTLSLESFIKVPIRSVASLPIFHMSRIIYTVGMLLLKLKYLSDTCLHFKHLRNYTNGVLELVNKVSKKLEETSNVYQFNNYLYRLQYVVALFAQTYANKVSATFNKNISDTVTDSTLTTSSTYKRKLKEHDKNRHKIPKSKKQQLQDRHHQKQLPQQLQQDITESNSNTLSSSKINTTDFSSKPYRYNKVIHNSDHNQNPHNQNFNDRFNTVHQSKSLSQLPIDMNGRVSDNNNNNNIINISSYTELSSMTNSVPNFIQNRNLTNPNPNDFNNVLPLYVQSNLSSSMNPSPSTSADNLNEYLTDIDSLVTGFNALNDEFWTDIFINDS</sequence>
<proteinExistence type="predicted"/>
<name>I2GZ97_HENB6</name>
<gene>
    <name evidence="8" type="primary">TBLA0B06240</name>
    <name evidence="8" type="ORF">TBLA_0B06240</name>
</gene>
<keyword evidence="9" id="KW-1185">Reference proteome</keyword>
<dbReference type="GO" id="GO:0000981">
    <property type="term" value="F:DNA-binding transcription factor activity, RNA polymerase II-specific"/>
    <property type="evidence" value="ECO:0007669"/>
    <property type="project" value="InterPro"/>
</dbReference>
<evidence type="ECO:0000256" key="5">
    <source>
        <dbReference type="ARBA" id="ARBA00023242"/>
    </source>
</evidence>
<dbReference type="PROSITE" id="PS00463">
    <property type="entry name" value="ZN2_CY6_FUNGAL_1"/>
    <property type="match status" value="1"/>
</dbReference>
<dbReference type="InterPro" id="IPR036864">
    <property type="entry name" value="Zn2-C6_fun-type_DNA-bd_sf"/>
</dbReference>
<organism evidence="8 9">
    <name type="scientific">Henningerozyma blattae (strain ATCC 34711 / CBS 6284 / DSM 70876 / NBRC 10599 / NRRL Y-10934 / UCD 77-7)</name>
    <name type="common">Yeast</name>
    <name type="synonym">Tetrapisispora blattae</name>
    <dbReference type="NCBI Taxonomy" id="1071380"/>
    <lineage>
        <taxon>Eukaryota</taxon>
        <taxon>Fungi</taxon>
        <taxon>Dikarya</taxon>
        <taxon>Ascomycota</taxon>
        <taxon>Saccharomycotina</taxon>
        <taxon>Saccharomycetes</taxon>
        <taxon>Saccharomycetales</taxon>
        <taxon>Saccharomycetaceae</taxon>
        <taxon>Henningerozyma</taxon>
    </lineage>
</organism>
<feature type="region of interest" description="Disordered" evidence="6">
    <location>
        <begin position="257"/>
        <end position="302"/>
    </location>
</feature>
<dbReference type="KEGG" id="tbl:TBLA_0B06240"/>
<evidence type="ECO:0000256" key="3">
    <source>
        <dbReference type="ARBA" id="ARBA00023125"/>
    </source>
</evidence>
<evidence type="ECO:0000256" key="4">
    <source>
        <dbReference type="ARBA" id="ARBA00023163"/>
    </source>
</evidence>
<keyword evidence="2" id="KW-0805">Transcription regulation</keyword>
<dbReference type="GO" id="GO:0005634">
    <property type="term" value="C:nucleus"/>
    <property type="evidence" value="ECO:0007669"/>
    <property type="project" value="UniProtKB-SubCell"/>
</dbReference>
<dbReference type="PANTHER" id="PTHR31845:SF10">
    <property type="entry name" value="ZN(II)2CYS6 TRANSCRIPTION FACTOR (EUROFUNG)"/>
    <property type="match status" value="1"/>
</dbReference>
<dbReference type="InParanoid" id="I2GZ97"/>
<dbReference type="OrthoDB" id="4454541at2759"/>
<evidence type="ECO:0000259" key="7">
    <source>
        <dbReference type="PROSITE" id="PS00463"/>
    </source>
</evidence>
<feature type="compositionally biased region" description="Basic residues" evidence="6">
    <location>
        <begin position="1234"/>
        <end position="1249"/>
    </location>
</feature>
<evidence type="ECO:0000313" key="8">
    <source>
        <dbReference type="EMBL" id="CCH59449.1"/>
    </source>
</evidence>
<evidence type="ECO:0000256" key="1">
    <source>
        <dbReference type="ARBA" id="ARBA00004123"/>
    </source>
</evidence>
<feature type="compositionally biased region" description="Acidic residues" evidence="6">
    <location>
        <begin position="282"/>
        <end position="297"/>
    </location>
</feature>
<dbReference type="GeneID" id="14494635"/>
<feature type="domain" description="Zn(2)-C6 fungal-type" evidence="7">
    <location>
        <begin position="342"/>
        <end position="376"/>
    </location>
</feature>
<feature type="compositionally biased region" description="Low complexity" evidence="6">
    <location>
        <begin position="16"/>
        <end position="56"/>
    </location>
</feature>
<feature type="compositionally biased region" description="Polar residues" evidence="6">
    <location>
        <begin position="1268"/>
        <end position="1288"/>
    </location>
</feature>
<keyword evidence="4" id="KW-0804">Transcription</keyword>
<dbReference type="GO" id="GO:0000976">
    <property type="term" value="F:transcription cis-regulatory region binding"/>
    <property type="evidence" value="ECO:0007669"/>
    <property type="project" value="TreeGrafter"/>
</dbReference>
<feature type="region of interest" description="Disordered" evidence="6">
    <location>
        <begin position="382"/>
        <end position="425"/>
    </location>
</feature>
<dbReference type="EMBL" id="HE806317">
    <property type="protein sequence ID" value="CCH59449.1"/>
    <property type="molecule type" value="Genomic_DNA"/>
</dbReference>
<dbReference type="RefSeq" id="XP_004178968.1">
    <property type="nucleotide sequence ID" value="XM_004178920.1"/>
</dbReference>
<comment type="subcellular location">
    <subcellularLocation>
        <location evidence="1">Nucleus</location>
    </subcellularLocation>
</comment>
<accession>I2GZ97</accession>
<dbReference type="HOGENOM" id="CLU_004837_0_0_1"/>
<dbReference type="SMART" id="SM00066">
    <property type="entry name" value="GAL4"/>
    <property type="match status" value="1"/>
</dbReference>
<feature type="compositionally biased region" description="Low complexity" evidence="6">
    <location>
        <begin position="408"/>
        <end position="420"/>
    </location>
</feature>
<keyword evidence="5" id="KW-0539">Nucleus</keyword>
<dbReference type="SUPFAM" id="SSF57701">
    <property type="entry name" value="Zn2/Cys6 DNA-binding domain"/>
    <property type="match status" value="1"/>
</dbReference>
<protein>
    <recommendedName>
        <fullName evidence="7">Zn(2)-C6 fungal-type domain-containing protein</fullName>
    </recommendedName>
</protein>
<dbReference type="eggNOG" id="ENOG502QRSG">
    <property type="taxonomic scope" value="Eukaryota"/>
</dbReference>
<dbReference type="GO" id="GO:0008270">
    <property type="term" value="F:zinc ion binding"/>
    <property type="evidence" value="ECO:0007669"/>
    <property type="project" value="InterPro"/>
</dbReference>
<evidence type="ECO:0000256" key="6">
    <source>
        <dbReference type="SAM" id="MobiDB-lite"/>
    </source>
</evidence>
<dbReference type="PANTHER" id="PTHR31845">
    <property type="entry name" value="FINGER DOMAIN PROTEIN, PUTATIVE-RELATED"/>
    <property type="match status" value="1"/>
</dbReference>
<dbReference type="InterPro" id="IPR001138">
    <property type="entry name" value="Zn2Cys6_DnaBD"/>
</dbReference>